<keyword evidence="3" id="KW-1185">Reference proteome</keyword>
<dbReference type="InterPro" id="IPR036937">
    <property type="entry name" value="Adhesion_dom_fimbrial_sf"/>
</dbReference>
<comment type="caution">
    <text evidence="2">The sequence shown here is derived from an EMBL/GenBank/DDBJ whole genome shotgun (WGS) entry which is preliminary data.</text>
</comment>
<feature type="domain" description="Fimbrial-type adhesion" evidence="1">
    <location>
        <begin position="26"/>
        <end position="173"/>
    </location>
</feature>
<dbReference type="EMBL" id="VCDN01000014">
    <property type="protein sequence ID" value="MDX7986633.1"/>
    <property type="molecule type" value="Genomic_DNA"/>
</dbReference>
<evidence type="ECO:0000313" key="3">
    <source>
        <dbReference type="Proteomes" id="UP001271890"/>
    </source>
</evidence>
<dbReference type="PANTHER" id="PTHR33420">
    <property type="entry name" value="FIMBRIAL SUBUNIT ELFA-RELATED"/>
    <property type="match status" value="1"/>
</dbReference>
<sequence>MNRYIYITLFFLVFWSRWGDAKDIHITIQGTLRAPACTVTGTDGKKSITVSFGAVKISEIDSAEKDIQLQVDCDSPLPENKLLKIKINAEPYYKNSMDYKNLFKTSMDGLAIGFMKDGQPISLNAWIDINNINIKEDKPKGTVTLTTRLFNRGSNTLKTGVFNSSANIVLKYE</sequence>
<dbReference type="SUPFAM" id="SSF49401">
    <property type="entry name" value="Bacterial adhesins"/>
    <property type="match status" value="1"/>
</dbReference>
<dbReference type="RefSeq" id="WP_319929070.1">
    <property type="nucleotide sequence ID" value="NZ_VCDN01000014.1"/>
</dbReference>
<evidence type="ECO:0000313" key="2">
    <source>
        <dbReference type="EMBL" id="MDX7986633.1"/>
    </source>
</evidence>
<protein>
    <submittedName>
        <fullName evidence="2">Type 1 fimbrial protein</fullName>
    </submittedName>
</protein>
<dbReference type="InterPro" id="IPR008966">
    <property type="entry name" value="Adhesion_dom_sf"/>
</dbReference>
<dbReference type="Gene3D" id="2.60.40.1090">
    <property type="entry name" value="Fimbrial-type adhesion domain"/>
    <property type="match status" value="1"/>
</dbReference>
<dbReference type="Pfam" id="PF00419">
    <property type="entry name" value="Fimbrial"/>
    <property type="match status" value="1"/>
</dbReference>
<dbReference type="InterPro" id="IPR050263">
    <property type="entry name" value="Bact_Fimbrial_Adh_Pro"/>
</dbReference>
<dbReference type="PANTHER" id="PTHR33420:SF33">
    <property type="entry name" value="MINOR FIMBRIAL SUBUNIT"/>
    <property type="match status" value="1"/>
</dbReference>
<name>A0ABU4S785_9GAMM</name>
<evidence type="ECO:0000259" key="1">
    <source>
        <dbReference type="Pfam" id="PF00419"/>
    </source>
</evidence>
<dbReference type="InterPro" id="IPR000259">
    <property type="entry name" value="Adhesion_dom_fimbrial"/>
</dbReference>
<organism evidence="2 3">
    <name type="scientific">Xenorhabdus santafensis</name>
    <dbReference type="NCBI Taxonomy" id="2582833"/>
    <lineage>
        <taxon>Bacteria</taxon>
        <taxon>Pseudomonadati</taxon>
        <taxon>Pseudomonadota</taxon>
        <taxon>Gammaproteobacteria</taxon>
        <taxon>Enterobacterales</taxon>
        <taxon>Morganellaceae</taxon>
        <taxon>Xenorhabdus</taxon>
    </lineage>
</organism>
<proteinExistence type="predicted"/>
<dbReference type="Proteomes" id="UP001271890">
    <property type="component" value="Unassembled WGS sequence"/>
</dbReference>
<reference evidence="3" key="1">
    <citation type="journal article" date="2024" name="Toxins">
        <title>Genome Sequence Analysis of Native Xenorhabdus Strains Isolated from Entomopathogenic Nematodes in Argentina.</title>
        <authorList>
            <person name="Palma L."/>
            <person name="Frizzo L."/>
            <person name="Kaiser S."/>
            <person name="Berry C."/>
            <person name="Caballero P."/>
            <person name="Bode H.B."/>
            <person name="Del Valle E.E."/>
        </authorList>
    </citation>
    <scope>NUCLEOTIDE SEQUENCE [LARGE SCALE GENOMIC DNA]</scope>
    <source>
        <strain evidence="3">12</strain>
    </source>
</reference>
<accession>A0ABU4S785</accession>
<gene>
    <name evidence="2" type="ORF">FE392_04685</name>
</gene>